<feature type="chain" id="PRO_5039401865" evidence="2">
    <location>
        <begin position="21"/>
        <end position="296"/>
    </location>
</feature>
<evidence type="ECO:0000256" key="2">
    <source>
        <dbReference type="SAM" id="SignalP"/>
    </source>
</evidence>
<proteinExistence type="predicted"/>
<accession>A0A9D2PXG0</accession>
<reference evidence="3" key="1">
    <citation type="journal article" date="2021" name="PeerJ">
        <title>Extensive microbial diversity within the chicken gut microbiome revealed by metagenomics and culture.</title>
        <authorList>
            <person name="Gilroy R."/>
            <person name="Ravi A."/>
            <person name="Getino M."/>
            <person name="Pursley I."/>
            <person name="Horton D.L."/>
            <person name="Alikhan N.F."/>
            <person name="Baker D."/>
            <person name="Gharbi K."/>
            <person name="Hall N."/>
            <person name="Watson M."/>
            <person name="Adriaenssens E.M."/>
            <person name="Foster-Nyarko E."/>
            <person name="Jarju S."/>
            <person name="Secka A."/>
            <person name="Antonio M."/>
            <person name="Oren A."/>
            <person name="Chaudhuri R.R."/>
            <person name="La Ragione R."/>
            <person name="Hildebrand F."/>
            <person name="Pallen M.J."/>
        </authorList>
    </citation>
    <scope>NUCLEOTIDE SEQUENCE</scope>
    <source>
        <strain evidence="3">CHK198-12963</strain>
    </source>
</reference>
<keyword evidence="1" id="KW-1133">Transmembrane helix</keyword>
<evidence type="ECO:0000313" key="3">
    <source>
        <dbReference type="EMBL" id="HJC68033.1"/>
    </source>
</evidence>
<sequence length="296" mass="33718">MKRKALLGISLLLALRPAPAKVQAEVRHQMRILDQEEREKFTSPPEVYQDEAGDLYDLRDWELTRVPGKTEWKEIEQEVIYEQVEAAEQIPQSIPYREMAEGLEVKGELAEASREVVGEEWSDDFEVLLTFHSYGAQTYVLENLSMTVLEDFPPAEEYEEQLLGILGLPLADYEITEMEWRGEAYSDESGELCRKAAAMGRKRLRDYRVVYRGELLRPEPVSYKLKTIYEKRQGSQAVRTEETKTAAPSESAQKGNFWSWIHTGAAVSITLGLMGIALGLFILGLSGRRKHKEDGS</sequence>
<evidence type="ECO:0000313" key="4">
    <source>
        <dbReference type="Proteomes" id="UP000823863"/>
    </source>
</evidence>
<dbReference type="Proteomes" id="UP000823863">
    <property type="component" value="Unassembled WGS sequence"/>
</dbReference>
<reference evidence="3" key="2">
    <citation type="submission" date="2021-04" db="EMBL/GenBank/DDBJ databases">
        <authorList>
            <person name="Gilroy R."/>
        </authorList>
    </citation>
    <scope>NUCLEOTIDE SEQUENCE</scope>
    <source>
        <strain evidence="3">CHK198-12963</strain>
    </source>
</reference>
<gene>
    <name evidence="3" type="ORF">H9931_15205</name>
</gene>
<feature type="transmembrane region" description="Helical" evidence="1">
    <location>
        <begin position="257"/>
        <end position="283"/>
    </location>
</feature>
<organism evidence="3 4">
    <name type="scientific">Candidatus Enterocloster excrementigallinarum</name>
    <dbReference type="NCBI Taxonomy" id="2838558"/>
    <lineage>
        <taxon>Bacteria</taxon>
        <taxon>Bacillati</taxon>
        <taxon>Bacillota</taxon>
        <taxon>Clostridia</taxon>
        <taxon>Lachnospirales</taxon>
        <taxon>Lachnospiraceae</taxon>
        <taxon>Enterocloster</taxon>
    </lineage>
</organism>
<keyword evidence="1" id="KW-0812">Transmembrane</keyword>
<dbReference type="AlphaFoldDB" id="A0A9D2PXG0"/>
<comment type="caution">
    <text evidence="3">The sequence shown here is derived from an EMBL/GenBank/DDBJ whole genome shotgun (WGS) entry which is preliminary data.</text>
</comment>
<keyword evidence="1" id="KW-0472">Membrane</keyword>
<name>A0A9D2PXG0_9FIRM</name>
<dbReference type="EMBL" id="DWWB01000089">
    <property type="protein sequence ID" value="HJC68033.1"/>
    <property type="molecule type" value="Genomic_DNA"/>
</dbReference>
<keyword evidence="2" id="KW-0732">Signal</keyword>
<feature type="signal peptide" evidence="2">
    <location>
        <begin position="1"/>
        <end position="20"/>
    </location>
</feature>
<protein>
    <submittedName>
        <fullName evidence="3">Uncharacterized protein</fullName>
    </submittedName>
</protein>
<evidence type="ECO:0000256" key="1">
    <source>
        <dbReference type="SAM" id="Phobius"/>
    </source>
</evidence>